<keyword evidence="3" id="KW-1185">Reference proteome</keyword>
<reference evidence="2 3" key="1">
    <citation type="journal article" date="2012" name="J. Bacteriol.">
        <title>Genome of Bacillus macauensis ZFHKF-1, a Long-Chain-Forming Bacterium.</title>
        <authorList>
            <person name="Cai L."/>
            <person name="Zhang T."/>
        </authorList>
    </citation>
    <scope>NUCLEOTIDE SEQUENCE [LARGE SCALE GENOMIC DNA]</scope>
    <source>
        <strain evidence="2 3">ZFHKF-1</strain>
    </source>
</reference>
<evidence type="ECO:0000313" key="3">
    <source>
        <dbReference type="Proteomes" id="UP000004080"/>
    </source>
</evidence>
<keyword evidence="1" id="KW-0812">Transmembrane</keyword>
<organism evidence="2 3">
    <name type="scientific">Fictibacillus macauensis ZFHKF-1</name>
    <dbReference type="NCBI Taxonomy" id="1196324"/>
    <lineage>
        <taxon>Bacteria</taxon>
        <taxon>Bacillati</taxon>
        <taxon>Bacillota</taxon>
        <taxon>Bacilli</taxon>
        <taxon>Bacillales</taxon>
        <taxon>Fictibacillaceae</taxon>
        <taxon>Fictibacillus</taxon>
    </lineage>
</organism>
<evidence type="ECO:0008006" key="4">
    <source>
        <dbReference type="Google" id="ProtNLM"/>
    </source>
</evidence>
<dbReference type="PANTHER" id="PTHR37305">
    <property type="entry name" value="INTEGRAL MEMBRANE PROTEIN-RELATED"/>
    <property type="match status" value="1"/>
</dbReference>
<dbReference type="eggNOG" id="COG1277">
    <property type="taxonomic scope" value="Bacteria"/>
</dbReference>
<dbReference type="PANTHER" id="PTHR37305:SF1">
    <property type="entry name" value="MEMBRANE PROTEIN"/>
    <property type="match status" value="1"/>
</dbReference>
<feature type="transmembrane region" description="Helical" evidence="1">
    <location>
        <begin position="215"/>
        <end position="236"/>
    </location>
</feature>
<dbReference type="STRING" id="1196324.A374_17739"/>
<protein>
    <recommendedName>
        <fullName evidence="4">ABC transporter permease</fullName>
    </recommendedName>
</protein>
<keyword evidence="1" id="KW-1133">Transmembrane helix</keyword>
<keyword evidence="1" id="KW-0472">Membrane</keyword>
<name>I8IWM6_9BACL</name>
<sequence>MRFHKLIINEWLKLFNRPRTYIFLAIPLLCIVVLGIMSKMYEQSESQQGGKEWRETIQAKILIDKKELQKQKKEKEDPVFIEMTESSIKQNEYALEHNISPFETTVWKFVKDTSYINSLIGLFVLIIASESVSKEFSQGTIKMLLIRPYHRWKILLSKLVTVILFALSAFMVVLVFSWLVGGLLYGFGGFGQPYVIEDHGQVATAIYSHYVLKSIGLEVIEFVFLILLTFMISTLFKSSALAITTSICTLFIGNIGVILLSAKAWAKYIFIAHMGLTGYLDGSAPFEGVTLSYSLIVLSLYSVLFLAIMFIFFQRRDVRS</sequence>
<accession>I8IWM6</accession>
<feature type="transmembrane region" description="Helical" evidence="1">
    <location>
        <begin position="21"/>
        <end position="41"/>
    </location>
</feature>
<dbReference type="OrthoDB" id="8613028at2"/>
<dbReference type="Pfam" id="PF12679">
    <property type="entry name" value="ABC2_membrane_2"/>
    <property type="match status" value="1"/>
</dbReference>
<dbReference type="Proteomes" id="UP000004080">
    <property type="component" value="Unassembled WGS sequence"/>
</dbReference>
<evidence type="ECO:0000256" key="1">
    <source>
        <dbReference type="SAM" id="Phobius"/>
    </source>
</evidence>
<dbReference type="GO" id="GO:0140359">
    <property type="term" value="F:ABC-type transporter activity"/>
    <property type="evidence" value="ECO:0007669"/>
    <property type="project" value="InterPro"/>
</dbReference>
<feature type="transmembrane region" description="Helical" evidence="1">
    <location>
        <begin position="115"/>
        <end position="133"/>
    </location>
</feature>
<dbReference type="GO" id="GO:0005886">
    <property type="term" value="C:plasma membrane"/>
    <property type="evidence" value="ECO:0007669"/>
    <property type="project" value="UniProtKB-SubCell"/>
</dbReference>
<feature type="transmembrane region" description="Helical" evidence="1">
    <location>
        <begin position="291"/>
        <end position="313"/>
    </location>
</feature>
<dbReference type="EMBL" id="AKKV01000042">
    <property type="protein sequence ID" value="EIT83901.1"/>
    <property type="molecule type" value="Genomic_DNA"/>
</dbReference>
<comment type="caution">
    <text evidence="2">The sequence shown here is derived from an EMBL/GenBank/DDBJ whole genome shotgun (WGS) entry which is preliminary data.</text>
</comment>
<dbReference type="AlphaFoldDB" id="I8IWM6"/>
<dbReference type="RefSeq" id="WP_007203617.1">
    <property type="nucleotide sequence ID" value="NZ_AKKV01000042.1"/>
</dbReference>
<evidence type="ECO:0000313" key="2">
    <source>
        <dbReference type="EMBL" id="EIT83901.1"/>
    </source>
</evidence>
<feature type="transmembrane region" description="Helical" evidence="1">
    <location>
        <begin position="248"/>
        <end position="271"/>
    </location>
</feature>
<proteinExistence type="predicted"/>
<feature type="transmembrane region" description="Helical" evidence="1">
    <location>
        <begin position="154"/>
        <end position="180"/>
    </location>
</feature>
<dbReference type="PATRIC" id="fig|1196324.3.peg.3620"/>
<gene>
    <name evidence="2" type="ORF">A374_17739</name>
</gene>